<dbReference type="PROSITE" id="PS00158">
    <property type="entry name" value="ALDOLASE_CLASS_I"/>
    <property type="match status" value="1"/>
</dbReference>
<keyword evidence="6 7" id="KW-0456">Lyase</keyword>
<evidence type="ECO:0000256" key="2">
    <source>
        <dbReference type="ARBA" id="ARBA00004714"/>
    </source>
</evidence>
<dbReference type="NCBIfam" id="NF033379">
    <property type="entry name" value="FrucBisAld_I"/>
    <property type="match status" value="1"/>
</dbReference>
<gene>
    <name evidence="7" type="ORF">MNBD_CHLOROFLEXI01-5260</name>
</gene>
<dbReference type="SUPFAM" id="SSF51569">
    <property type="entry name" value="Aldolase"/>
    <property type="match status" value="1"/>
</dbReference>
<dbReference type="PANTHER" id="PTHR11627">
    <property type="entry name" value="FRUCTOSE-BISPHOSPHATE ALDOLASE"/>
    <property type="match status" value="1"/>
</dbReference>
<dbReference type="AlphaFoldDB" id="A0A3B0VRN6"/>
<evidence type="ECO:0000256" key="1">
    <source>
        <dbReference type="ARBA" id="ARBA00000441"/>
    </source>
</evidence>
<proteinExistence type="inferred from homology"/>
<keyword evidence="5" id="KW-0324">Glycolysis</keyword>
<dbReference type="FunFam" id="3.20.20.70:FF:000140">
    <property type="entry name" value="Fructose-bisphosphate aldolase"/>
    <property type="match status" value="1"/>
</dbReference>
<dbReference type="InterPro" id="IPR013785">
    <property type="entry name" value="Aldolase_TIM"/>
</dbReference>
<name>A0A3B0VRN6_9ZZZZ</name>
<evidence type="ECO:0000256" key="3">
    <source>
        <dbReference type="ARBA" id="ARBA00010387"/>
    </source>
</evidence>
<dbReference type="EMBL" id="UOEU01001020">
    <property type="protein sequence ID" value="VAW43090.1"/>
    <property type="molecule type" value="Genomic_DNA"/>
</dbReference>
<dbReference type="UniPathway" id="UPA00109">
    <property type="reaction ID" value="UER00183"/>
</dbReference>
<comment type="pathway">
    <text evidence="2">Carbohydrate degradation; glycolysis; D-glyceraldehyde 3-phosphate and glycerone phosphate from D-glucose: step 4/4.</text>
</comment>
<evidence type="ECO:0000256" key="6">
    <source>
        <dbReference type="ARBA" id="ARBA00023239"/>
    </source>
</evidence>
<reference evidence="7" key="1">
    <citation type="submission" date="2018-06" db="EMBL/GenBank/DDBJ databases">
        <authorList>
            <person name="Zhirakovskaya E."/>
        </authorList>
    </citation>
    <scope>NUCLEOTIDE SEQUENCE</scope>
</reference>
<comment type="similarity">
    <text evidence="3">Belongs to the class I fructose-bisphosphate aldolase family.</text>
</comment>
<dbReference type="InterPro" id="IPR000741">
    <property type="entry name" value="FBA_I"/>
</dbReference>
<dbReference type="EC" id="4.1.2.13" evidence="4"/>
<dbReference type="Pfam" id="PF00274">
    <property type="entry name" value="Glycolytic"/>
    <property type="match status" value="1"/>
</dbReference>
<accession>A0A3B0VRN6</accession>
<dbReference type="GO" id="GO:0006096">
    <property type="term" value="P:glycolytic process"/>
    <property type="evidence" value="ECO:0007669"/>
    <property type="project" value="UniProtKB-UniPathway"/>
</dbReference>
<dbReference type="GO" id="GO:0004332">
    <property type="term" value="F:fructose-bisphosphate aldolase activity"/>
    <property type="evidence" value="ECO:0007669"/>
    <property type="project" value="UniProtKB-EC"/>
</dbReference>
<comment type="catalytic activity">
    <reaction evidence="1">
        <text>beta-D-fructose 1,6-bisphosphate = D-glyceraldehyde 3-phosphate + dihydroxyacetone phosphate</text>
        <dbReference type="Rhea" id="RHEA:14729"/>
        <dbReference type="ChEBI" id="CHEBI:32966"/>
        <dbReference type="ChEBI" id="CHEBI:57642"/>
        <dbReference type="ChEBI" id="CHEBI:59776"/>
        <dbReference type="EC" id="4.1.2.13"/>
    </reaction>
</comment>
<evidence type="ECO:0000313" key="7">
    <source>
        <dbReference type="EMBL" id="VAW43090.1"/>
    </source>
</evidence>
<sequence length="337" mass="36179">MNKQQLETIAQAMVAKGKGILAMDESTGTSTKQFTALGIESTAEKRRAYRSMLLTTPNLSDFIAGAILYDETIRQQIVGSDTPMPTYMAENGIIPGIKMDTGAHPLAGHPNEKVTEGLDGLRERLAEYAAMGARFTKWRAVITIGNGLPTRGCIEANAHALARYAALAQEAGLVPIVEPEVLINGDHSIERCYEVTAVILQTVFQELFYQGVHLEGIILKPSMVIAGQDCPQQASPEQVPAETVRCLRNGVPTAVPGIAFLSGGQTAAQATQHLSLMNQLGSLPWALTFSYGRALQGEALQTWRGNEANNQAAQAALYQRAKLVGAASIGQYAPEME</sequence>
<evidence type="ECO:0000256" key="5">
    <source>
        <dbReference type="ARBA" id="ARBA00023152"/>
    </source>
</evidence>
<organism evidence="7">
    <name type="scientific">hydrothermal vent metagenome</name>
    <dbReference type="NCBI Taxonomy" id="652676"/>
    <lineage>
        <taxon>unclassified sequences</taxon>
        <taxon>metagenomes</taxon>
        <taxon>ecological metagenomes</taxon>
    </lineage>
</organism>
<protein>
    <recommendedName>
        <fullName evidence="4">fructose-bisphosphate aldolase</fullName>
        <ecNumber evidence="4">4.1.2.13</ecNumber>
    </recommendedName>
</protein>
<dbReference type="Gene3D" id="3.20.20.70">
    <property type="entry name" value="Aldolase class I"/>
    <property type="match status" value="1"/>
</dbReference>
<evidence type="ECO:0000256" key="4">
    <source>
        <dbReference type="ARBA" id="ARBA00013068"/>
    </source>
</evidence>
<dbReference type="InterPro" id="IPR029768">
    <property type="entry name" value="Aldolase_I_AS"/>
</dbReference>